<dbReference type="Proteomes" id="UP001141434">
    <property type="component" value="Unassembled WGS sequence"/>
</dbReference>
<evidence type="ECO:0000313" key="4">
    <source>
        <dbReference type="Proteomes" id="UP001141434"/>
    </source>
</evidence>
<feature type="domain" description="Deoxyribonuclease NucA/NucB" evidence="2">
    <location>
        <begin position="180"/>
        <end position="263"/>
    </location>
</feature>
<dbReference type="EMBL" id="JAPMSZ010000004">
    <property type="protein sequence ID" value="KAJ5104534.1"/>
    <property type="molecule type" value="Genomic_DNA"/>
</dbReference>
<reference evidence="3" key="2">
    <citation type="journal article" date="2023" name="IMA Fungus">
        <title>Comparative genomic study of the Penicillium genus elucidates a diverse pangenome and 15 lateral gene transfer events.</title>
        <authorList>
            <person name="Petersen C."/>
            <person name="Sorensen T."/>
            <person name="Nielsen M.R."/>
            <person name="Sondergaard T.E."/>
            <person name="Sorensen J.L."/>
            <person name="Fitzpatrick D.A."/>
            <person name="Frisvad J.C."/>
            <person name="Nielsen K.L."/>
        </authorList>
    </citation>
    <scope>NUCLEOTIDE SEQUENCE</scope>
    <source>
        <strain evidence="3">IBT 34128</strain>
    </source>
</reference>
<protein>
    <recommendedName>
        <fullName evidence="2">Deoxyribonuclease NucA/NucB domain-containing protein</fullName>
    </recommendedName>
</protein>
<dbReference type="RefSeq" id="XP_056513530.1">
    <property type="nucleotide sequence ID" value="XM_056652463.1"/>
</dbReference>
<keyword evidence="4" id="KW-1185">Reference proteome</keyword>
<dbReference type="InterPro" id="IPR029476">
    <property type="entry name" value="DNase_NucA_NucB"/>
</dbReference>
<sequence length="430" mass="46504">MPVIFHAPTRTAVVPVARIARRTNVVRRTTKTAVAGTATTPKHNSAASATARPGRAHGDRSAVALDTATIPSPSGAVTTGPITAAPKPNPATEDLPAQATTQTIRFVYDGERMETVKEGKYTGEKYKAPPKAVMQNMCEGIKKLTGSYSDKATLTKASNKQRRRNRRKMCTKNGKSVCTNAVNKYIEKFYPNGKIPEKAREAIASATDLQCDEFPFARTKEGGSLESGTTICVPSTDNGWQGTTMSPFFRGANKIKSNERFTIELVGWDCEKQAPKASSRREFNLNATVTGSDAYRGFDPENPKLKALIMPLGDLDAGSYSINLTTVSGTVNASIRTYDGESYETTQGPHGEMLFTLPEDEFAVSLVGTTMDDDVKVIYEAKQVKTSLSTSTKTSPTQPTPTQNLALMNSPVMKGGLVFWCAVFGIMAVW</sequence>
<evidence type="ECO:0000256" key="1">
    <source>
        <dbReference type="SAM" id="MobiDB-lite"/>
    </source>
</evidence>
<dbReference type="GeneID" id="81391631"/>
<evidence type="ECO:0000259" key="2">
    <source>
        <dbReference type="Pfam" id="PF14040"/>
    </source>
</evidence>
<evidence type="ECO:0000313" key="3">
    <source>
        <dbReference type="EMBL" id="KAJ5104534.1"/>
    </source>
</evidence>
<organism evidence="3 4">
    <name type="scientific">Penicillium alfredii</name>
    <dbReference type="NCBI Taxonomy" id="1506179"/>
    <lineage>
        <taxon>Eukaryota</taxon>
        <taxon>Fungi</taxon>
        <taxon>Dikarya</taxon>
        <taxon>Ascomycota</taxon>
        <taxon>Pezizomycotina</taxon>
        <taxon>Eurotiomycetes</taxon>
        <taxon>Eurotiomycetidae</taxon>
        <taxon>Eurotiales</taxon>
        <taxon>Aspergillaceae</taxon>
        <taxon>Penicillium</taxon>
    </lineage>
</organism>
<comment type="caution">
    <text evidence="3">The sequence shown here is derived from an EMBL/GenBank/DDBJ whole genome shotgun (WGS) entry which is preliminary data.</text>
</comment>
<gene>
    <name evidence="3" type="ORF">NUU61_001881</name>
</gene>
<name>A0A9W9KFG7_9EURO</name>
<dbReference type="AlphaFoldDB" id="A0A9W9KFG7"/>
<reference evidence="3" key="1">
    <citation type="submission" date="2022-11" db="EMBL/GenBank/DDBJ databases">
        <authorList>
            <person name="Petersen C."/>
        </authorList>
    </citation>
    <scope>NUCLEOTIDE SEQUENCE</scope>
    <source>
        <strain evidence="3">IBT 34128</strain>
    </source>
</reference>
<dbReference type="OrthoDB" id="4520511at2759"/>
<feature type="compositionally biased region" description="Polar residues" evidence="1">
    <location>
        <begin position="69"/>
        <end position="81"/>
    </location>
</feature>
<dbReference type="Pfam" id="PF14040">
    <property type="entry name" value="DNase_NucA_NucB"/>
    <property type="match status" value="1"/>
</dbReference>
<proteinExistence type="predicted"/>
<feature type="compositionally biased region" description="Low complexity" evidence="1">
    <location>
        <begin position="31"/>
        <end position="40"/>
    </location>
</feature>
<accession>A0A9W9KFG7</accession>
<feature type="region of interest" description="Disordered" evidence="1">
    <location>
        <begin position="31"/>
        <end position="94"/>
    </location>
</feature>